<proteinExistence type="predicted"/>
<name>A0A9J5Z0P8_SOLCO</name>
<sequence length="151" mass="17090">MGWLDPDLSGDGEKLMGMGAWVIAGIADVMWRVTLEAIKEIGGGMGKSRQSGRRRRLLEWVECVGEGVKRELKKVYKTTKAKLTRERKARDLDQVKCIKDEEGKVLVDEISMARGVLGSRRLSRAISRMAGKKRLDPMRSVDFWKKRTKAV</sequence>
<evidence type="ECO:0000313" key="1">
    <source>
        <dbReference type="EMBL" id="KAG5605568.1"/>
    </source>
</evidence>
<reference evidence="1 2" key="1">
    <citation type="submission" date="2020-09" db="EMBL/GenBank/DDBJ databases">
        <title>De no assembly of potato wild relative species, Solanum commersonii.</title>
        <authorList>
            <person name="Cho K."/>
        </authorList>
    </citation>
    <scope>NUCLEOTIDE SEQUENCE [LARGE SCALE GENOMIC DNA]</scope>
    <source>
        <strain evidence="1">LZ3.2</strain>
        <tissue evidence="1">Leaf</tissue>
    </source>
</reference>
<protein>
    <submittedName>
        <fullName evidence="1">Uncharacterized protein</fullName>
    </submittedName>
</protein>
<accession>A0A9J5Z0P8</accession>
<dbReference type="EMBL" id="JACXVP010000005">
    <property type="protein sequence ID" value="KAG5605568.1"/>
    <property type="molecule type" value="Genomic_DNA"/>
</dbReference>
<keyword evidence="2" id="KW-1185">Reference proteome</keyword>
<gene>
    <name evidence="1" type="ORF">H5410_027060</name>
</gene>
<evidence type="ECO:0000313" key="2">
    <source>
        <dbReference type="Proteomes" id="UP000824120"/>
    </source>
</evidence>
<dbReference type="AlphaFoldDB" id="A0A9J5Z0P8"/>
<comment type="caution">
    <text evidence="1">The sequence shown here is derived from an EMBL/GenBank/DDBJ whole genome shotgun (WGS) entry which is preliminary data.</text>
</comment>
<organism evidence="1 2">
    <name type="scientific">Solanum commersonii</name>
    <name type="common">Commerson's wild potato</name>
    <name type="synonym">Commerson's nightshade</name>
    <dbReference type="NCBI Taxonomy" id="4109"/>
    <lineage>
        <taxon>Eukaryota</taxon>
        <taxon>Viridiplantae</taxon>
        <taxon>Streptophyta</taxon>
        <taxon>Embryophyta</taxon>
        <taxon>Tracheophyta</taxon>
        <taxon>Spermatophyta</taxon>
        <taxon>Magnoliopsida</taxon>
        <taxon>eudicotyledons</taxon>
        <taxon>Gunneridae</taxon>
        <taxon>Pentapetalae</taxon>
        <taxon>asterids</taxon>
        <taxon>lamiids</taxon>
        <taxon>Solanales</taxon>
        <taxon>Solanaceae</taxon>
        <taxon>Solanoideae</taxon>
        <taxon>Solaneae</taxon>
        <taxon>Solanum</taxon>
    </lineage>
</organism>
<dbReference type="Proteomes" id="UP000824120">
    <property type="component" value="Chromosome 5"/>
</dbReference>